<feature type="region of interest" description="Disordered" evidence="1">
    <location>
        <begin position="351"/>
        <end position="411"/>
    </location>
</feature>
<gene>
    <name evidence="2" type="ORF">VTK73DRAFT_8800</name>
</gene>
<feature type="region of interest" description="Disordered" evidence="1">
    <location>
        <begin position="75"/>
        <end position="102"/>
    </location>
</feature>
<evidence type="ECO:0000256" key="1">
    <source>
        <dbReference type="SAM" id="MobiDB-lite"/>
    </source>
</evidence>
<feature type="region of interest" description="Disordered" evidence="1">
    <location>
        <begin position="282"/>
        <end position="313"/>
    </location>
</feature>
<feature type="region of interest" description="Disordered" evidence="1">
    <location>
        <begin position="134"/>
        <end position="154"/>
    </location>
</feature>
<feature type="compositionally biased region" description="Acidic residues" evidence="1">
    <location>
        <begin position="372"/>
        <end position="388"/>
    </location>
</feature>
<organism evidence="2 3">
    <name type="scientific">Phialemonium thermophilum</name>
    <dbReference type="NCBI Taxonomy" id="223376"/>
    <lineage>
        <taxon>Eukaryota</taxon>
        <taxon>Fungi</taxon>
        <taxon>Dikarya</taxon>
        <taxon>Ascomycota</taxon>
        <taxon>Pezizomycotina</taxon>
        <taxon>Sordariomycetes</taxon>
        <taxon>Sordariomycetidae</taxon>
        <taxon>Cephalothecales</taxon>
        <taxon>Cephalothecaceae</taxon>
        <taxon>Phialemonium</taxon>
    </lineage>
</organism>
<keyword evidence="3" id="KW-1185">Reference proteome</keyword>
<sequence length="422" mass="45546">MDAMVVQIESCGYRGPFERCGPRTCRDIVTDIEEWNRSCALPYQHGVPAEASHEIIVGGSRCLCDRFRCVSPRRTGMETASGKPASPSAFTAGEPVSSASDNDSERQSVFVFSRSTSSYGLAFSFASHAGGAESQTFKRRRPATDVDGPNTASLGCKKRRLRKQLITSKLSRPFSLPATYKLNRESASSGKQFPTMSAISTVWQWHNAAATPSSSRHHQSHPSSSTLLRRAAAINCYMRRARTGAALSSSRDEPRSGVGESGTMLHQQRHILGLVAGTPLSLGPATLPSRPTTSDLRNHPHASPPSFLGSTRDGRAQLLNKTPLLQQDMPPGRDQMTLPSSDAAVAIFSSRTTPTGVETDLDENGEAFPASADDDNPPESSDDPDDIYADFGLIFAPDASDGQSGHYEDIMDDLDGIPWMAR</sequence>
<evidence type="ECO:0000313" key="3">
    <source>
        <dbReference type="Proteomes" id="UP001586593"/>
    </source>
</evidence>
<comment type="caution">
    <text evidence="2">The sequence shown here is derived from an EMBL/GenBank/DDBJ whole genome shotgun (WGS) entry which is preliminary data.</text>
</comment>
<reference evidence="2 3" key="1">
    <citation type="journal article" date="2024" name="Commun. Biol.">
        <title>Comparative genomic analysis of thermophilic fungi reveals convergent evolutionary adaptations and gene losses.</title>
        <authorList>
            <person name="Steindorff A.S."/>
            <person name="Aguilar-Pontes M.V."/>
            <person name="Robinson A.J."/>
            <person name="Andreopoulos B."/>
            <person name="LaButti K."/>
            <person name="Kuo A."/>
            <person name="Mondo S."/>
            <person name="Riley R."/>
            <person name="Otillar R."/>
            <person name="Haridas S."/>
            <person name="Lipzen A."/>
            <person name="Grimwood J."/>
            <person name="Schmutz J."/>
            <person name="Clum A."/>
            <person name="Reid I.D."/>
            <person name="Moisan M.C."/>
            <person name="Butler G."/>
            <person name="Nguyen T.T.M."/>
            <person name="Dewar K."/>
            <person name="Conant G."/>
            <person name="Drula E."/>
            <person name="Henrissat B."/>
            <person name="Hansel C."/>
            <person name="Singer S."/>
            <person name="Hutchinson M.I."/>
            <person name="de Vries R.P."/>
            <person name="Natvig D.O."/>
            <person name="Powell A.J."/>
            <person name="Tsang A."/>
            <person name="Grigoriev I.V."/>
        </authorList>
    </citation>
    <scope>NUCLEOTIDE SEQUENCE [LARGE SCALE GENOMIC DNA]</scope>
    <source>
        <strain evidence="2 3">ATCC 24622</strain>
    </source>
</reference>
<name>A0ABR3W6H1_9PEZI</name>
<dbReference type="Proteomes" id="UP001586593">
    <property type="component" value="Unassembled WGS sequence"/>
</dbReference>
<accession>A0ABR3W6H1</accession>
<protein>
    <submittedName>
        <fullName evidence="2">Uncharacterized protein</fullName>
    </submittedName>
</protein>
<evidence type="ECO:0000313" key="2">
    <source>
        <dbReference type="EMBL" id="KAL1854312.1"/>
    </source>
</evidence>
<dbReference type="EMBL" id="JAZHXJ010000671">
    <property type="protein sequence ID" value="KAL1854312.1"/>
    <property type="molecule type" value="Genomic_DNA"/>
</dbReference>
<proteinExistence type="predicted"/>